<keyword evidence="1" id="KW-1133">Transmembrane helix</keyword>
<keyword evidence="3" id="KW-1185">Reference proteome</keyword>
<evidence type="ECO:0000313" key="2">
    <source>
        <dbReference type="EMBL" id="CAH0519360.1"/>
    </source>
</evidence>
<dbReference type="Proteomes" id="UP001158986">
    <property type="component" value="Unassembled WGS sequence"/>
</dbReference>
<name>A0ABN8D1Y0_9STRA</name>
<gene>
    <name evidence="2" type="ORF">PBS001_LOCUS5889</name>
</gene>
<feature type="transmembrane region" description="Helical" evidence="1">
    <location>
        <begin position="133"/>
        <end position="153"/>
    </location>
</feature>
<evidence type="ECO:0000256" key="1">
    <source>
        <dbReference type="SAM" id="Phobius"/>
    </source>
</evidence>
<protein>
    <recommendedName>
        <fullName evidence="4">Transmembrane protein</fullName>
    </recommendedName>
</protein>
<keyword evidence="1" id="KW-0472">Membrane</keyword>
<accession>A0ABN8D1Y0</accession>
<reference evidence="2 3" key="1">
    <citation type="submission" date="2021-11" db="EMBL/GenBank/DDBJ databases">
        <authorList>
            <person name="Islam A."/>
            <person name="Islam S."/>
            <person name="Flora M.S."/>
            <person name="Rahman M."/>
            <person name="Ziaur R.M."/>
            <person name="Epstein J.H."/>
            <person name="Hassan M."/>
            <person name="Klassen M."/>
            <person name="Woodard K."/>
            <person name="Webb A."/>
            <person name="Webby R.J."/>
            <person name="El Zowalaty M.E."/>
        </authorList>
    </citation>
    <scope>NUCLEOTIDE SEQUENCE [LARGE SCALE GENOMIC DNA]</scope>
    <source>
        <strain evidence="2">Pbs1</strain>
    </source>
</reference>
<proteinExistence type="predicted"/>
<keyword evidence="1" id="KW-0812">Transmembrane</keyword>
<sequence>MVAAPQKTTGSVSMGVKVVKVSKYKVITTSNERTLLFAKPEEEIYPLPWFRSPEWTKKRLPACVRNSERRRRKLSVRDEQSFVCPLVFSCCYNNSSVIDEGSESDVELGILAWTRPTNTNDVNNETDSFKQCIQFMMGLIVIMSMALILLLIFEPKSNGLR</sequence>
<dbReference type="EMBL" id="CAKLCB010000294">
    <property type="protein sequence ID" value="CAH0519360.1"/>
    <property type="molecule type" value="Genomic_DNA"/>
</dbReference>
<comment type="caution">
    <text evidence="2">The sequence shown here is derived from an EMBL/GenBank/DDBJ whole genome shotgun (WGS) entry which is preliminary data.</text>
</comment>
<evidence type="ECO:0008006" key="4">
    <source>
        <dbReference type="Google" id="ProtNLM"/>
    </source>
</evidence>
<evidence type="ECO:0000313" key="3">
    <source>
        <dbReference type="Proteomes" id="UP001158986"/>
    </source>
</evidence>
<organism evidence="2 3">
    <name type="scientific">Peronospora belbahrii</name>
    <dbReference type="NCBI Taxonomy" id="622444"/>
    <lineage>
        <taxon>Eukaryota</taxon>
        <taxon>Sar</taxon>
        <taxon>Stramenopiles</taxon>
        <taxon>Oomycota</taxon>
        <taxon>Peronosporomycetes</taxon>
        <taxon>Peronosporales</taxon>
        <taxon>Peronosporaceae</taxon>
        <taxon>Peronospora</taxon>
    </lineage>
</organism>